<gene>
    <name evidence="1" type="ORF">DK880_00067</name>
</gene>
<dbReference type="AlphaFoldDB" id="A0A2Z3LFN7"/>
<dbReference type="Proteomes" id="UP000245872">
    <property type="component" value="Chromosome"/>
</dbReference>
<evidence type="ECO:0000313" key="1">
    <source>
        <dbReference type="EMBL" id="AWN81405.1"/>
    </source>
</evidence>
<protein>
    <submittedName>
        <fullName evidence="1">Uncharacterized protein</fullName>
    </submittedName>
</protein>
<reference evidence="1 2" key="1">
    <citation type="submission" date="2018-05" db="EMBL/GenBank/DDBJ databases">
        <title>Candidatus Cardinium hertigii Genome Assembly.</title>
        <authorList>
            <person name="Showmaker K.C."/>
            <person name="Walden K.O."/>
            <person name="Fields C.J."/>
            <person name="Lambert K.N."/>
            <person name="Hudson M.E."/>
        </authorList>
    </citation>
    <scope>NUCLEOTIDE SEQUENCE [LARGE SCALE GENOMIC DNA]</scope>
    <source>
        <strain evidence="2">cHgTN10</strain>
    </source>
</reference>
<name>A0A2Z3LFN7_9BACT</name>
<dbReference type="KEGG" id="cher:DK880_00067"/>
<accession>A0A2Z3LFN7</accession>
<organism evidence="1 2">
    <name type="scientific">Candidatus Cardinium hertigii</name>
    <dbReference type="NCBI Taxonomy" id="247481"/>
    <lineage>
        <taxon>Bacteria</taxon>
        <taxon>Pseudomonadati</taxon>
        <taxon>Bacteroidota</taxon>
        <taxon>Cytophagia</taxon>
        <taxon>Cytophagales</taxon>
        <taxon>Amoebophilaceae</taxon>
        <taxon>Candidatus Cardinium</taxon>
    </lineage>
</organism>
<dbReference type="EMBL" id="CP029619">
    <property type="protein sequence ID" value="AWN81405.1"/>
    <property type="molecule type" value="Genomic_DNA"/>
</dbReference>
<keyword evidence="2" id="KW-1185">Reference proteome</keyword>
<proteinExistence type="predicted"/>
<evidence type="ECO:0000313" key="2">
    <source>
        <dbReference type="Proteomes" id="UP000245872"/>
    </source>
</evidence>
<sequence>MAETQLPEVVEQIRPLKQDKLRFIYDLGCTSVKCTKQHNNCKNRFYFSCASQQLYKAMGRC</sequence>
<dbReference type="OrthoDB" id="832360at2"/>